<dbReference type="PANTHER" id="PTHR43085:SF1">
    <property type="entry name" value="PSEUDOURIDINE KINASE-RELATED"/>
    <property type="match status" value="1"/>
</dbReference>
<accession>A0A1C5AUG9</accession>
<dbReference type="Pfam" id="PF00294">
    <property type="entry name" value="PfkB"/>
    <property type="match status" value="1"/>
</dbReference>
<evidence type="ECO:0000256" key="1">
    <source>
        <dbReference type="ARBA" id="ARBA00010688"/>
    </source>
</evidence>
<proteinExistence type="inferred from homology"/>
<keyword evidence="9" id="KW-1185">Reference proteome</keyword>
<keyword evidence="5" id="KW-0067">ATP-binding</keyword>
<dbReference type="InterPro" id="IPR050306">
    <property type="entry name" value="PfkB_Carbo_kinase"/>
</dbReference>
<dbReference type="RefSeq" id="WP_091253839.1">
    <property type="nucleotide sequence ID" value="NZ_FMCU01000029.1"/>
</dbReference>
<feature type="domain" description="Carbohydrate kinase PfkB" evidence="7">
    <location>
        <begin position="11"/>
        <end position="313"/>
    </location>
</feature>
<protein>
    <submittedName>
        <fullName evidence="8">Fructokinase</fullName>
    </submittedName>
</protein>
<keyword evidence="3" id="KW-0547">Nucleotide-binding</keyword>
<reference evidence="9" key="1">
    <citation type="submission" date="2016-06" db="EMBL/GenBank/DDBJ databases">
        <authorList>
            <person name="Varghese N."/>
            <person name="Submissions Spin"/>
        </authorList>
    </citation>
    <scope>NUCLEOTIDE SEQUENCE [LARGE SCALE GENOMIC DNA]</scope>
    <source>
        <strain evidence="9">DSM 44100</strain>
    </source>
</reference>
<dbReference type="OrthoDB" id="9795789at2"/>
<dbReference type="PROSITE" id="PS00584">
    <property type="entry name" value="PFKB_KINASES_2"/>
    <property type="match status" value="1"/>
</dbReference>
<dbReference type="SUPFAM" id="SSF53613">
    <property type="entry name" value="Ribokinase-like"/>
    <property type="match status" value="1"/>
</dbReference>
<dbReference type="InterPro" id="IPR002173">
    <property type="entry name" value="Carboh/pur_kinase_PfkB_CS"/>
</dbReference>
<evidence type="ECO:0000256" key="6">
    <source>
        <dbReference type="SAM" id="MobiDB-lite"/>
    </source>
</evidence>
<keyword evidence="2" id="KW-0808">Transferase</keyword>
<keyword evidence="4 8" id="KW-0418">Kinase</keyword>
<feature type="region of interest" description="Disordered" evidence="6">
    <location>
        <begin position="305"/>
        <end position="327"/>
    </location>
</feature>
<dbReference type="InterPro" id="IPR011611">
    <property type="entry name" value="PfkB_dom"/>
</dbReference>
<organism evidence="8 9">
    <name type="scientific">Micromonospora matsumotoense</name>
    <dbReference type="NCBI Taxonomy" id="121616"/>
    <lineage>
        <taxon>Bacteria</taxon>
        <taxon>Bacillati</taxon>
        <taxon>Actinomycetota</taxon>
        <taxon>Actinomycetes</taxon>
        <taxon>Micromonosporales</taxon>
        <taxon>Micromonosporaceae</taxon>
        <taxon>Micromonospora</taxon>
    </lineage>
</organism>
<name>A0A1C5AUG9_9ACTN</name>
<evidence type="ECO:0000259" key="7">
    <source>
        <dbReference type="Pfam" id="PF00294"/>
    </source>
</evidence>
<evidence type="ECO:0000256" key="3">
    <source>
        <dbReference type="ARBA" id="ARBA00022741"/>
    </source>
</evidence>
<dbReference type="AlphaFoldDB" id="A0A1C5AUG9"/>
<dbReference type="GO" id="GO:0016301">
    <property type="term" value="F:kinase activity"/>
    <property type="evidence" value="ECO:0007669"/>
    <property type="project" value="UniProtKB-KW"/>
</dbReference>
<sequence length="327" mass="32666">MSGHGPSVGAVTVIGETLIDVLPASRGDGADLGVRELPGGSPANVAVTLGRLGRGPVLVTTLADDARGAAARDWLEASDVTVVAQPPATGRTSAAAVRLAADGSATYDFDLTWDLSPEILTGVTAAGGIAVLHAGSIATVLDPGADTVEAALHGARGRSLVTFDPNARPAVTPHVARVLPRVERLVGLSDVVKASDEDLAWYHPGVNPVEVARAWAGSGPVLVVVTRGADGSVFVRGDDVVTVPGRPATVVDTIGAGDTFMGALIDALVGVGVHGPTARGALAALSREDLRRVGSRAASAAAITVSRPGADPPTSAELDAVARAATG</sequence>
<evidence type="ECO:0000256" key="2">
    <source>
        <dbReference type="ARBA" id="ARBA00022679"/>
    </source>
</evidence>
<dbReference type="Proteomes" id="UP000198797">
    <property type="component" value="Unassembled WGS sequence"/>
</dbReference>
<dbReference type="InterPro" id="IPR029056">
    <property type="entry name" value="Ribokinase-like"/>
</dbReference>
<dbReference type="EMBL" id="FMCU01000029">
    <property type="protein sequence ID" value="SCF48857.1"/>
    <property type="molecule type" value="Genomic_DNA"/>
</dbReference>
<evidence type="ECO:0000313" key="9">
    <source>
        <dbReference type="Proteomes" id="UP000198797"/>
    </source>
</evidence>
<evidence type="ECO:0000256" key="4">
    <source>
        <dbReference type="ARBA" id="ARBA00022777"/>
    </source>
</evidence>
<comment type="similarity">
    <text evidence="1">Belongs to the carbohydrate kinase PfkB family.</text>
</comment>
<dbReference type="Gene3D" id="3.40.1190.20">
    <property type="match status" value="1"/>
</dbReference>
<dbReference type="STRING" id="121616.GA0070216_12924"/>
<evidence type="ECO:0000313" key="8">
    <source>
        <dbReference type="EMBL" id="SCF48857.1"/>
    </source>
</evidence>
<dbReference type="GO" id="GO:0005524">
    <property type="term" value="F:ATP binding"/>
    <property type="evidence" value="ECO:0007669"/>
    <property type="project" value="UniProtKB-KW"/>
</dbReference>
<evidence type="ECO:0000256" key="5">
    <source>
        <dbReference type="ARBA" id="ARBA00022840"/>
    </source>
</evidence>
<dbReference type="PANTHER" id="PTHR43085">
    <property type="entry name" value="HEXOKINASE FAMILY MEMBER"/>
    <property type="match status" value="1"/>
</dbReference>
<gene>
    <name evidence="8" type="ORF">GA0070216_12924</name>
</gene>